<dbReference type="EMBL" id="JASJUS010000011">
    <property type="protein sequence ID" value="MDL2077651.1"/>
    <property type="molecule type" value="Genomic_DNA"/>
</dbReference>
<dbReference type="Proteomes" id="UP001241926">
    <property type="component" value="Unassembled WGS sequence"/>
</dbReference>
<keyword evidence="2" id="KW-1185">Reference proteome</keyword>
<reference evidence="1 2" key="1">
    <citation type="submission" date="2023-05" db="EMBL/GenBank/DDBJ databases">
        <title>Streptomyces fuscus sp. nov., a brown-black pigment producing actinomyces isolated from dry sand of Sea duck farm.</title>
        <authorList>
            <person name="Xie J."/>
            <person name="Shen N."/>
        </authorList>
    </citation>
    <scope>NUCLEOTIDE SEQUENCE [LARGE SCALE GENOMIC DNA]</scope>
    <source>
        <strain evidence="1 2">GXMU-J15</strain>
    </source>
</reference>
<evidence type="ECO:0008006" key="3">
    <source>
        <dbReference type="Google" id="ProtNLM"/>
    </source>
</evidence>
<gene>
    <name evidence="1" type="ORF">QNN03_14520</name>
</gene>
<protein>
    <recommendedName>
        <fullName evidence="3">NUDIX hydrolase</fullName>
    </recommendedName>
</protein>
<sequence length="150" mass="16725">MPDADPCAPDVVRPVVIDSPKRLFLLSPCALEREFRWTLPTFPMRLGETSRRAAARHLRRVAHLPALRISPLIGRLPRKDVPGGVQYVVVVRPATGSWPTSVNPSLSPGAQWWTTAELRSARAPVDPVQLLDFMDGYWDGWLPDGEIPLD</sequence>
<dbReference type="InterPro" id="IPR015797">
    <property type="entry name" value="NUDIX_hydrolase-like_dom_sf"/>
</dbReference>
<proteinExistence type="predicted"/>
<accession>A0ABT7IZT7</accession>
<name>A0ABT7IZT7_9ACTN</name>
<evidence type="ECO:0000313" key="2">
    <source>
        <dbReference type="Proteomes" id="UP001241926"/>
    </source>
</evidence>
<comment type="caution">
    <text evidence="1">The sequence shown here is derived from an EMBL/GenBank/DDBJ whole genome shotgun (WGS) entry which is preliminary data.</text>
</comment>
<dbReference type="RefSeq" id="WP_285432886.1">
    <property type="nucleotide sequence ID" value="NZ_JASJUS010000011.1"/>
</dbReference>
<evidence type="ECO:0000313" key="1">
    <source>
        <dbReference type="EMBL" id="MDL2077651.1"/>
    </source>
</evidence>
<dbReference type="SUPFAM" id="SSF55811">
    <property type="entry name" value="Nudix"/>
    <property type="match status" value="1"/>
</dbReference>
<organism evidence="1 2">
    <name type="scientific">Streptomyces fuscus</name>
    <dbReference type="NCBI Taxonomy" id="3048495"/>
    <lineage>
        <taxon>Bacteria</taxon>
        <taxon>Bacillati</taxon>
        <taxon>Actinomycetota</taxon>
        <taxon>Actinomycetes</taxon>
        <taxon>Kitasatosporales</taxon>
        <taxon>Streptomycetaceae</taxon>
        <taxon>Streptomyces</taxon>
    </lineage>
</organism>